<proteinExistence type="predicted"/>
<reference evidence="1" key="1">
    <citation type="submission" date="2022-03" db="EMBL/GenBank/DDBJ databases">
        <title>Draft genome sequence of Aduncisulcus paluster, a free-living microaerophilic Fornicata.</title>
        <authorList>
            <person name="Yuyama I."/>
            <person name="Kume K."/>
            <person name="Tamura T."/>
            <person name="Inagaki Y."/>
            <person name="Hashimoto T."/>
        </authorList>
    </citation>
    <scope>NUCLEOTIDE SEQUENCE</scope>
    <source>
        <strain evidence="1">NY0171</strain>
    </source>
</reference>
<feature type="non-terminal residue" evidence="1">
    <location>
        <position position="107"/>
    </location>
</feature>
<protein>
    <submittedName>
        <fullName evidence="1">Uncharacterized protein</fullName>
    </submittedName>
</protein>
<comment type="caution">
    <text evidence="1">The sequence shown here is derived from an EMBL/GenBank/DDBJ whole genome shotgun (WGS) entry which is preliminary data.</text>
</comment>
<organism evidence="1 2">
    <name type="scientific">Aduncisulcus paluster</name>
    <dbReference type="NCBI Taxonomy" id="2918883"/>
    <lineage>
        <taxon>Eukaryota</taxon>
        <taxon>Metamonada</taxon>
        <taxon>Carpediemonas-like organisms</taxon>
        <taxon>Aduncisulcus</taxon>
    </lineage>
</organism>
<dbReference type="EMBL" id="BQXS01008576">
    <property type="protein sequence ID" value="GKT30061.1"/>
    <property type="molecule type" value="Genomic_DNA"/>
</dbReference>
<dbReference type="Proteomes" id="UP001057375">
    <property type="component" value="Unassembled WGS sequence"/>
</dbReference>
<keyword evidence="2" id="KW-1185">Reference proteome</keyword>
<evidence type="ECO:0000313" key="2">
    <source>
        <dbReference type="Proteomes" id="UP001057375"/>
    </source>
</evidence>
<sequence length="107" mass="11469">MLSGEIKLRHVVLQDPDVLAQAHRESGDAPSGGLELPALFPDKIDVVSGRVQLSNSYQAEPLTVSASVEKESSGFAFNVRSATIAELGFKFSGRLDMVSTSPLRLNL</sequence>
<name>A0ABQ5KDU0_9EUKA</name>
<evidence type="ECO:0000313" key="1">
    <source>
        <dbReference type="EMBL" id="GKT30061.1"/>
    </source>
</evidence>
<accession>A0ABQ5KDU0</accession>
<gene>
    <name evidence="1" type="ORF">ADUPG1_005387</name>
</gene>